<sequence>MPGPCFVSKDTNAQIVEGGKESLEFAETSRRSVVEREEEPLSNKAKALVAAVAWSLGITGMAAAAIYYRFVFVMQGEELPYTEMLETVLIAAGAAVGMEYWARWVHRDFWHGSLWCIHESHHRPRDGPFEMNDVFTILNSVPANVFLTYGLYCKGIVPSLCFGAGVGITVGGIAYILVHDGLIDRRFPVGPLGDIPYLRKVAAAHQIHHSDKFNGVPYGILLGPMELEKEEGGVEELQKSVSRRKKASIALSEAKDKMLE</sequence>
<comment type="caution">
    <text evidence="9">The sequence shown here is derived from an EMBL/GenBank/DDBJ whole genome shotgun (WGS) entry which is preliminary data.</text>
</comment>
<evidence type="ECO:0000256" key="7">
    <source>
        <dbReference type="SAM" id="Phobius"/>
    </source>
</evidence>
<reference evidence="9 10" key="1">
    <citation type="journal article" date="2021" name="Nat. Plants">
        <title>The Taxus genome provides insights into paclitaxel biosynthesis.</title>
        <authorList>
            <person name="Xiong X."/>
            <person name="Gou J."/>
            <person name="Liao Q."/>
            <person name="Li Y."/>
            <person name="Zhou Q."/>
            <person name="Bi G."/>
            <person name="Li C."/>
            <person name="Du R."/>
            <person name="Wang X."/>
            <person name="Sun T."/>
            <person name="Guo L."/>
            <person name="Liang H."/>
            <person name="Lu P."/>
            <person name="Wu Y."/>
            <person name="Zhang Z."/>
            <person name="Ro D.K."/>
            <person name="Shang Y."/>
            <person name="Huang S."/>
            <person name="Yan J."/>
        </authorList>
    </citation>
    <scope>NUCLEOTIDE SEQUENCE [LARGE SCALE GENOMIC DNA]</scope>
    <source>
        <strain evidence="9">Ta-2019</strain>
    </source>
</reference>
<dbReference type="PANTHER" id="PTHR31899:SF9">
    <property type="entry name" value="BETA-CAROTENE 3-HYDROXYLASE 1, CHLOROPLASTIC"/>
    <property type="match status" value="1"/>
</dbReference>
<evidence type="ECO:0000256" key="2">
    <source>
        <dbReference type="ARBA" id="ARBA00009324"/>
    </source>
</evidence>
<dbReference type="GO" id="GO:0016123">
    <property type="term" value="P:xanthophyll biosynthetic process"/>
    <property type="evidence" value="ECO:0007669"/>
    <property type="project" value="TreeGrafter"/>
</dbReference>
<dbReference type="AlphaFoldDB" id="A0AA38LKY4"/>
<dbReference type="EC" id="1.14.15.24" evidence="5"/>
<evidence type="ECO:0000259" key="8">
    <source>
        <dbReference type="Pfam" id="PF04116"/>
    </source>
</evidence>
<dbReference type="InterPro" id="IPR045019">
    <property type="entry name" value="BETA-OHASE-like"/>
</dbReference>
<keyword evidence="7" id="KW-0812">Transmembrane</keyword>
<dbReference type="Pfam" id="PF04116">
    <property type="entry name" value="FA_hydroxylase"/>
    <property type="match status" value="1"/>
</dbReference>
<dbReference type="Proteomes" id="UP000824469">
    <property type="component" value="Unassembled WGS sequence"/>
</dbReference>
<dbReference type="GO" id="GO:0005506">
    <property type="term" value="F:iron ion binding"/>
    <property type="evidence" value="ECO:0007669"/>
    <property type="project" value="InterPro"/>
</dbReference>
<evidence type="ECO:0000256" key="4">
    <source>
        <dbReference type="ARBA" id="ARBA00023002"/>
    </source>
</evidence>
<dbReference type="InterPro" id="IPR006694">
    <property type="entry name" value="Fatty_acid_hydroxylase"/>
</dbReference>
<keyword evidence="7" id="KW-1133">Transmembrane helix</keyword>
<gene>
    <name evidence="9" type="ORF">KI387_007814</name>
</gene>
<accession>A0AA38LKY4</accession>
<keyword evidence="10" id="KW-1185">Reference proteome</keyword>
<dbReference type="GO" id="GO:0010291">
    <property type="term" value="F:beta-carotene 3-hydroxylase activity"/>
    <property type="evidence" value="ECO:0007669"/>
    <property type="project" value="UniProtKB-EC"/>
</dbReference>
<dbReference type="GO" id="GO:0016119">
    <property type="term" value="P:carotene metabolic process"/>
    <property type="evidence" value="ECO:0007669"/>
    <property type="project" value="TreeGrafter"/>
</dbReference>
<organism evidence="9 10">
    <name type="scientific">Taxus chinensis</name>
    <name type="common">Chinese yew</name>
    <name type="synonym">Taxus wallichiana var. chinensis</name>
    <dbReference type="NCBI Taxonomy" id="29808"/>
    <lineage>
        <taxon>Eukaryota</taxon>
        <taxon>Viridiplantae</taxon>
        <taxon>Streptophyta</taxon>
        <taxon>Embryophyta</taxon>
        <taxon>Tracheophyta</taxon>
        <taxon>Spermatophyta</taxon>
        <taxon>Pinopsida</taxon>
        <taxon>Pinidae</taxon>
        <taxon>Conifers II</taxon>
        <taxon>Cupressales</taxon>
        <taxon>Taxaceae</taxon>
        <taxon>Taxus</taxon>
    </lineage>
</organism>
<dbReference type="GO" id="GO:0031969">
    <property type="term" value="C:chloroplast membrane"/>
    <property type="evidence" value="ECO:0007669"/>
    <property type="project" value="UniProtKB-SubCell"/>
</dbReference>
<feature type="transmembrane region" description="Helical" evidence="7">
    <location>
        <begin position="156"/>
        <end position="178"/>
    </location>
</feature>
<proteinExistence type="inferred from homology"/>
<dbReference type="PANTHER" id="PTHR31899">
    <property type="entry name" value="BETA-CAROTENE 3-HYDROXYLASE 1, CHLOROPLASTIC"/>
    <property type="match status" value="1"/>
</dbReference>
<dbReference type="EMBL" id="JAHRHJ020000002">
    <property type="protein sequence ID" value="KAH9327636.1"/>
    <property type="molecule type" value="Genomic_DNA"/>
</dbReference>
<feature type="transmembrane region" description="Helical" evidence="7">
    <location>
        <begin position="84"/>
        <end position="102"/>
    </location>
</feature>
<protein>
    <recommendedName>
        <fullName evidence="5">beta-carotene 3-hydroxylase</fullName>
        <ecNumber evidence="5">1.14.15.24</ecNumber>
    </recommendedName>
</protein>
<evidence type="ECO:0000256" key="5">
    <source>
        <dbReference type="ARBA" id="ARBA00026097"/>
    </source>
</evidence>
<keyword evidence="4" id="KW-0560">Oxidoreductase</keyword>
<evidence type="ECO:0000256" key="3">
    <source>
        <dbReference type="ARBA" id="ARBA00022746"/>
    </source>
</evidence>
<feature type="transmembrane region" description="Helical" evidence="7">
    <location>
        <begin position="47"/>
        <end position="72"/>
    </location>
</feature>
<comment type="similarity">
    <text evidence="2">Belongs to the sterol desaturase family.</text>
</comment>
<feature type="region of interest" description="Disordered" evidence="6">
    <location>
        <begin position="236"/>
        <end position="260"/>
    </location>
</feature>
<keyword evidence="3" id="KW-0125">Carotenoid biosynthesis</keyword>
<keyword evidence="7" id="KW-0472">Membrane</keyword>
<feature type="domain" description="Fatty acid hydroxylase" evidence="8">
    <location>
        <begin position="94"/>
        <end position="222"/>
    </location>
</feature>
<comment type="subcellular location">
    <subcellularLocation>
        <location evidence="1">Plastid</location>
        <location evidence="1">Chloroplast membrane</location>
        <topology evidence="1">Multi-pass membrane protein</topology>
    </subcellularLocation>
</comment>
<evidence type="ECO:0000313" key="9">
    <source>
        <dbReference type="EMBL" id="KAH9327636.1"/>
    </source>
</evidence>
<name>A0AA38LKY4_TAXCH</name>
<evidence type="ECO:0000313" key="10">
    <source>
        <dbReference type="Proteomes" id="UP000824469"/>
    </source>
</evidence>
<evidence type="ECO:0000256" key="6">
    <source>
        <dbReference type="SAM" id="MobiDB-lite"/>
    </source>
</evidence>
<evidence type="ECO:0000256" key="1">
    <source>
        <dbReference type="ARBA" id="ARBA00004508"/>
    </source>
</evidence>